<feature type="compositionally biased region" description="Basic residues" evidence="1">
    <location>
        <begin position="9"/>
        <end position="29"/>
    </location>
</feature>
<feature type="non-terminal residue" evidence="2">
    <location>
        <position position="1"/>
    </location>
</feature>
<evidence type="ECO:0000256" key="1">
    <source>
        <dbReference type="SAM" id="MobiDB-lite"/>
    </source>
</evidence>
<sequence>CAGSPLPRSRSRRAPVRTTGPRRRARRAPVPRPGPRRGPTPSCCAP</sequence>
<feature type="non-terminal residue" evidence="2">
    <location>
        <position position="46"/>
    </location>
</feature>
<protein>
    <submittedName>
        <fullName evidence="2">Uncharacterized protein</fullName>
    </submittedName>
</protein>
<evidence type="ECO:0000313" key="2">
    <source>
        <dbReference type="EMBL" id="CAA9328072.1"/>
    </source>
</evidence>
<dbReference type="AlphaFoldDB" id="A0A6J4LCJ9"/>
<gene>
    <name evidence="2" type="ORF">AVDCRST_MAG11-2330</name>
</gene>
<reference evidence="2" key="1">
    <citation type="submission" date="2020-02" db="EMBL/GenBank/DDBJ databases">
        <authorList>
            <person name="Meier V. D."/>
        </authorList>
    </citation>
    <scope>NUCLEOTIDE SEQUENCE</scope>
    <source>
        <strain evidence="2">AVDCRST_MAG11</strain>
    </source>
</reference>
<feature type="region of interest" description="Disordered" evidence="1">
    <location>
        <begin position="1"/>
        <end position="46"/>
    </location>
</feature>
<organism evidence="2">
    <name type="scientific">uncultured Gemmatimonadaceae bacterium</name>
    <dbReference type="NCBI Taxonomy" id="246130"/>
    <lineage>
        <taxon>Bacteria</taxon>
        <taxon>Pseudomonadati</taxon>
        <taxon>Gemmatimonadota</taxon>
        <taxon>Gemmatimonadia</taxon>
        <taxon>Gemmatimonadales</taxon>
        <taxon>Gemmatimonadaceae</taxon>
        <taxon>environmental samples</taxon>
    </lineage>
</organism>
<name>A0A6J4LCJ9_9BACT</name>
<proteinExistence type="predicted"/>
<dbReference type="EMBL" id="CADCTU010000534">
    <property type="protein sequence ID" value="CAA9328072.1"/>
    <property type="molecule type" value="Genomic_DNA"/>
</dbReference>
<accession>A0A6J4LCJ9</accession>